<reference evidence="2" key="1">
    <citation type="journal article" date="2014" name="Int. J. Syst. Evol. Microbiol.">
        <title>Complete genome of a new Firmicutes species belonging to the dominant human colonic microbiota ('Ruminococcus bicirculans') reveals two chromosomes and a selective capacity to utilize plant glucans.</title>
        <authorList>
            <consortium name="NISC Comparative Sequencing Program"/>
            <person name="Wegmann U."/>
            <person name="Louis P."/>
            <person name="Goesmann A."/>
            <person name="Henrissat B."/>
            <person name="Duncan S.H."/>
            <person name="Flint H.J."/>
        </authorList>
    </citation>
    <scope>NUCLEOTIDE SEQUENCE</scope>
    <source>
        <strain evidence="2">CCM 8933</strain>
    </source>
</reference>
<keyword evidence="3" id="KW-1185">Reference proteome</keyword>
<reference evidence="3" key="2">
    <citation type="journal article" date="2019" name="Int. J. Syst. Evol. Microbiol.">
        <title>The Global Catalogue of Microorganisms (GCM) 10K type strain sequencing project: providing services to taxonomists for standard genome sequencing and annotation.</title>
        <authorList>
            <consortium name="The Broad Institute Genomics Platform"/>
            <consortium name="The Broad Institute Genome Sequencing Center for Infectious Disease"/>
            <person name="Wu L."/>
            <person name="Ma J."/>
        </authorList>
    </citation>
    <scope>NUCLEOTIDE SEQUENCE [LARGE SCALE GENOMIC DNA]</scope>
    <source>
        <strain evidence="3">CCM 8933</strain>
    </source>
</reference>
<dbReference type="EMBL" id="JBHSSC010000004">
    <property type="protein sequence ID" value="MFC6179881.1"/>
    <property type="molecule type" value="Genomic_DNA"/>
</dbReference>
<gene>
    <name evidence="1" type="ORF">ACFP5Y_00915</name>
    <name evidence="2" type="ORF">ACFP5Y_01250</name>
</gene>
<dbReference type="Proteomes" id="UP001596282">
    <property type="component" value="Unassembled WGS sequence"/>
</dbReference>
<dbReference type="EMBL" id="JBHSSC010000004">
    <property type="protein sequence ID" value="MFC6179817.1"/>
    <property type="molecule type" value="Genomic_DNA"/>
</dbReference>
<accession>A0ABW1RWY2</accession>
<dbReference type="RefSeq" id="WP_137629193.1">
    <property type="nucleotide sequence ID" value="NZ_BJDJ01000018.1"/>
</dbReference>
<evidence type="ECO:0000313" key="3">
    <source>
        <dbReference type="Proteomes" id="UP001596282"/>
    </source>
</evidence>
<name>A0ABW1RWY2_9LACO</name>
<dbReference type="NCBIfam" id="NF046006">
    <property type="entry name" value="MAG6450_fam"/>
    <property type="match status" value="1"/>
</dbReference>
<sequence>MGKRLIQPRKTALSPSALTQPHNREQQFKLAIETTLDHNFDFKHLKTQDSRQFNLFITKTVGRELSVTAVKPLFLRTGGPRGAKNIELINGVPCSVMHFSDGTRDFRIHGYYNMQGYLVVVRIDAHHQYKY</sequence>
<organism evidence="2 3">
    <name type="scientific">Lactiplantibacillus daowaiensis</name>
    <dbReference type="NCBI Taxonomy" id="2559918"/>
    <lineage>
        <taxon>Bacteria</taxon>
        <taxon>Bacillati</taxon>
        <taxon>Bacillota</taxon>
        <taxon>Bacilli</taxon>
        <taxon>Lactobacillales</taxon>
        <taxon>Lactobacillaceae</taxon>
        <taxon>Lactiplantibacillus</taxon>
    </lineage>
</organism>
<proteinExistence type="predicted"/>
<comment type="caution">
    <text evidence="2">The sequence shown here is derived from an EMBL/GenBank/DDBJ whole genome shotgun (WGS) entry which is preliminary data.</text>
</comment>
<evidence type="ECO:0000313" key="1">
    <source>
        <dbReference type="EMBL" id="MFC6179817.1"/>
    </source>
</evidence>
<reference evidence="2" key="3">
    <citation type="submission" date="2024-09" db="EMBL/GenBank/DDBJ databases">
        <authorList>
            <person name="Sun Q."/>
            <person name="Mori K."/>
        </authorList>
    </citation>
    <scope>NUCLEOTIDE SEQUENCE</scope>
    <source>
        <strain evidence="2">CCM 8933</strain>
    </source>
</reference>
<protein>
    <submittedName>
        <fullName evidence="2">MAG6450 family protein</fullName>
    </submittedName>
</protein>
<evidence type="ECO:0000313" key="2">
    <source>
        <dbReference type="EMBL" id="MFC6179881.1"/>
    </source>
</evidence>